<dbReference type="Proteomes" id="UP000177371">
    <property type="component" value="Unassembled WGS sequence"/>
</dbReference>
<name>A0A1F4V304_UNCKA</name>
<sequence length="74" mass="8994">MRQMSHHWKYFPSGADDDPIEVLEEEFPEVTRVEQENWEFDSLPYAEPIEVSPDEFPVDSSDEFDNWRWDPRNF</sequence>
<dbReference type="STRING" id="1802610.A2W32_04620"/>
<evidence type="ECO:0000313" key="1">
    <source>
        <dbReference type="EMBL" id="OGC51616.1"/>
    </source>
</evidence>
<organism evidence="1 2">
    <name type="scientific">candidate division WWE3 bacterium RBG_16_37_10</name>
    <dbReference type="NCBI Taxonomy" id="1802610"/>
    <lineage>
        <taxon>Bacteria</taxon>
        <taxon>Katanobacteria</taxon>
    </lineage>
</organism>
<dbReference type="AlphaFoldDB" id="A0A1F4V304"/>
<gene>
    <name evidence="1" type="ORF">A2W32_04620</name>
</gene>
<accession>A0A1F4V304</accession>
<evidence type="ECO:0000313" key="2">
    <source>
        <dbReference type="Proteomes" id="UP000177371"/>
    </source>
</evidence>
<proteinExistence type="predicted"/>
<protein>
    <submittedName>
        <fullName evidence="1">Uncharacterized protein</fullName>
    </submittedName>
</protein>
<reference evidence="1 2" key="1">
    <citation type="journal article" date="2016" name="Nat. Commun.">
        <title>Thousands of microbial genomes shed light on interconnected biogeochemical processes in an aquifer system.</title>
        <authorList>
            <person name="Anantharaman K."/>
            <person name="Brown C.T."/>
            <person name="Hug L.A."/>
            <person name="Sharon I."/>
            <person name="Castelle C.J."/>
            <person name="Probst A.J."/>
            <person name="Thomas B.C."/>
            <person name="Singh A."/>
            <person name="Wilkins M.J."/>
            <person name="Karaoz U."/>
            <person name="Brodie E.L."/>
            <person name="Williams K.H."/>
            <person name="Hubbard S.S."/>
            <person name="Banfield J.F."/>
        </authorList>
    </citation>
    <scope>NUCLEOTIDE SEQUENCE [LARGE SCALE GENOMIC DNA]</scope>
</reference>
<comment type="caution">
    <text evidence="1">The sequence shown here is derived from an EMBL/GenBank/DDBJ whole genome shotgun (WGS) entry which is preliminary data.</text>
</comment>
<dbReference type="EMBL" id="MEUT01000015">
    <property type="protein sequence ID" value="OGC51616.1"/>
    <property type="molecule type" value="Genomic_DNA"/>
</dbReference>